<gene>
    <name evidence="1" type="ORF">PGRAN_15507</name>
</gene>
<dbReference type="InterPro" id="IPR017850">
    <property type="entry name" value="Alkaline_phosphatase_core_sf"/>
</dbReference>
<proteinExistence type="predicted"/>
<keyword evidence="2" id="KW-1185">Reference proteome</keyword>
<dbReference type="GO" id="GO:0043094">
    <property type="term" value="P:metabolic compound salvage"/>
    <property type="evidence" value="ECO:0007669"/>
    <property type="project" value="InterPro"/>
</dbReference>
<dbReference type="PATRIC" id="fig|1265819.5.peg.3088"/>
<evidence type="ECO:0000313" key="2">
    <source>
        <dbReference type="Proteomes" id="UP000019253"/>
    </source>
</evidence>
<dbReference type="AlphaFoldDB" id="W7AXZ3"/>
<dbReference type="Proteomes" id="UP000019253">
    <property type="component" value="Unassembled WGS sequence"/>
</dbReference>
<comment type="caution">
    <text evidence="1">The sequence shown here is derived from an EMBL/GenBank/DDBJ whole genome shotgun (WGS) entry which is preliminary data.</text>
</comment>
<dbReference type="SUPFAM" id="SSF53649">
    <property type="entry name" value="Alkaline phosphatase-like"/>
    <property type="match status" value="1"/>
</dbReference>
<evidence type="ECO:0000313" key="1">
    <source>
        <dbReference type="EMBL" id="EUJ18487.1"/>
    </source>
</evidence>
<dbReference type="Gene3D" id="3.40.720.10">
    <property type="entry name" value="Alkaline Phosphatase, subunit A"/>
    <property type="match status" value="1"/>
</dbReference>
<protein>
    <submittedName>
        <fullName evidence="1">Phosphopentomutase</fullName>
        <ecNumber evidence="1">5.4.2.7</ecNumber>
    </submittedName>
</protein>
<sequence length="42" mass="4516">MAFKRIHVVVMDSVGIGEAPDAAQFDDFDVDTLGHIAREKGG</sequence>
<keyword evidence="1" id="KW-0413">Isomerase</keyword>
<organism evidence="1 2">
    <name type="scientific">Listeria grandensis FSL F6-0971</name>
    <dbReference type="NCBI Taxonomy" id="1265819"/>
    <lineage>
        <taxon>Bacteria</taxon>
        <taxon>Bacillati</taxon>
        <taxon>Bacillota</taxon>
        <taxon>Bacilli</taxon>
        <taxon>Bacillales</taxon>
        <taxon>Listeriaceae</taxon>
        <taxon>Listeria</taxon>
    </lineage>
</organism>
<accession>W7AXZ3</accession>
<dbReference type="GO" id="GO:0009117">
    <property type="term" value="P:nucleotide metabolic process"/>
    <property type="evidence" value="ECO:0007669"/>
    <property type="project" value="InterPro"/>
</dbReference>
<dbReference type="GO" id="GO:0000287">
    <property type="term" value="F:magnesium ion binding"/>
    <property type="evidence" value="ECO:0007669"/>
    <property type="project" value="InterPro"/>
</dbReference>
<dbReference type="EMBL" id="AODD01000035">
    <property type="protein sequence ID" value="EUJ18487.1"/>
    <property type="molecule type" value="Genomic_DNA"/>
</dbReference>
<dbReference type="PANTHER" id="PTHR21110:SF0">
    <property type="entry name" value="PHOSPHOPENTOMUTASE"/>
    <property type="match status" value="1"/>
</dbReference>
<dbReference type="InterPro" id="IPR010045">
    <property type="entry name" value="DeoB"/>
</dbReference>
<dbReference type="GO" id="GO:0005829">
    <property type="term" value="C:cytosol"/>
    <property type="evidence" value="ECO:0007669"/>
    <property type="project" value="TreeGrafter"/>
</dbReference>
<dbReference type="GO" id="GO:0008973">
    <property type="term" value="F:phosphopentomutase activity"/>
    <property type="evidence" value="ECO:0007669"/>
    <property type="project" value="UniProtKB-EC"/>
</dbReference>
<dbReference type="EC" id="5.4.2.7" evidence="1"/>
<dbReference type="PANTHER" id="PTHR21110">
    <property type="entry name" value="PHOSPHOPENTOMUTASE"/>
    <property type="match status" value="1"/>
</dbReference>
<reference evidence="1 2" key="1">
    <citation type="journal article" date="2014" name="Int. J. Syst. Evol. Microbiol.">
        <title>Listeria floridensis sp. nov., Listeria aquatica sp. nov., Listeria cornellensis sp. nov., Listeria riparia sp. nov. and Listeria grandensis sp. nov., from agricultural and natural environments.</title>
        <authorList>
            <person name="den Bakker H.C."/>
            <person name="Warchocki S."/>
            <person name="Wright E.M."/>
            <person name="Allred A.F."/>
            <person name="Ahlstrom C."/>
            <person name="Manuel C.S."/>
            <person name="Stasiewicz M.J."/>
            <person name="Burrell A."/>
            <person name="Roof S."/>
            <person name="Strawn L."/>
            <person name="Fortes E.D."/>
            <person name="Nightingale K.K."/>
            <person name="Kephart D."/>
            <person name="Wiedmann M."/>
        </authorList>
    </citation>
    <scope>NUCLEOTIDE SEQUENCE [LARGE SCALE GENOMIC DNA]</scope>
    <source>
        <strain evidence="2">FSL F6-971</strain>
    </source>
</reference>
<name>W7AXZ3_9LIST</name>
<dbReference type="STRING" id="1265819.PGRAN_15507"/>